<reference evidence="2 3" key="1">
    <citation type="journal article" date="2019" name="Environ. Microbiol.">
        <title>An active ?-lactamase is a part of an orchestrated cell wall stress resistance network of Bacillus subtilis and related rhizosphere species.</title>
        <authorList>
            <person name="Bucher T."/>
            <person name="Keren-Paz A."/>
            <person name="Hausser J."/>
            <person name="Olender T."/>
            <person name="Cytryn E."/>
            <person name="Kolodkin-Gal I."/>
        </authorList>
    </citation>
    <scope>NUCLEOTIDE SEQUENCE [LARGE SCALE GENOMIC DNA]</scope>
    <source>
        <strain evidence="2 3">I4</strain>
    </source>
</reference>
<organism evidence="2 3">
    <name type="scientific">Peribacillus simplex</name>
    <dbReference type="NCBI Taxonomy" id="1478"/>
    <lineage>
        <taxon>Bacteria</taxon>
        <taxon>Bacillati</taxon>
        <taxon>Bacillota</taxon>
        <taxon>Bacilli</taxon>
        <taxon>Bacillales</taxon>
        <taxon>Bacillaceae</taxon>
        <taxon>Peribacillus</taxon>
    </lineage>
</organism>
<dbReference type="AlphaFoldDB" id="A0A9X8ZFV3"/>
<proteinExistence type="predicted"/>
<name>A0A9X8ZFV3_9BACI</name>
<comment type="caution">
    <text evidence="2">The sequence shown here is derived from an EMBL/GenBank/DDBJ whole genome shotgun (WGS) entry which is preliminary data.</text>
</comment>
<evidence type="ECO:0000313" key="2">
    <source>
        <dbReference type="EMBL" id="TKH10090.1"/>
    </source>
</evidence>
<keyword evidence="1" id="KW-0812">Transmembrane</keyword>
<evidence type="ECO:0000256" key="1">
    <source>
        <dbReference type="SAM" id="Phobius"/>
    </source>
</evidence>
<evidence type="ECO:0000313" key="3">
    <source>
        <dbReference type="Proteomes" id="UP000309170"/>
    </source>
</evidence>
<gene>
    <name evidence="2" type="ORF">FC678_15430</name>
</gene>
<sequence length="83" mass="9959">MQPETNLKRRTPIFQKAWFMWFWLIVFPPVGILLMWRQGRFTKVKRIVATLIATAYFVFPIIAFMTTTLPLYNNQKEFLVAFN</sequence>
<feature type="transmembrane region" description="Helical" evidence="1">
    <location>
        <begin position="48"/>
        <end position="72"/>
    </location>
</feature>
<protein>
    <submittedName>
        <fullName evidence="2">Uncharacterized protein</fullName>
    </submittedName>
</protein>
<feature type="non-terminal residue" evidence="2">
    <location>
        <position position="83"/>
    </location>
</feature>
<accession>A0A9X8ZFV3</accession>
<dbReference type="EMBL" id="SZNT01000230">
    <property type="protein sequence ID" value="TKH10090.1"/>
    <property type="molecule type" value="Genomic_DNA"/>
</dbReference>
<dbReference type="Proteomes" id="UP000309170">
    <property type="component" value="Unassembled WGS sequence"/>
</dbReference>
<keyword evidence="1" id="KW-1133">Transmembrane helix</keyword>
<feature type="transmembrane region" description="Helical" evidence="1">
    <location>
        <begin position="18"/>
        <end position="36"/>
    </location>
</feature>
<keyword evidence="1" id="KW-0472">Membrane</keyword>